<dbReference type="Proteomes" id="UP000580250">
    <property type="component" value="Unassembled WGS sequence"/>
</dbReference>
<protein>
    <submittedName>
        <fullName evidence="1">Uncharacterized protein</fullName>
    </submittedName>
</protein>
<organism evidence="1 2">
    <name type="scientific">Meloidogyne enterolobii</name>
    <name type="common">Root-knot nematode worm</name>
    <name type="synonym">Meloidogyne mayaguensis</name>
    <dbReference type="NCBI Taxonomy" id="390850"/>
    <lineage>
        <taxon>Eukaryota</taxon>
        <taxon>Metazoa</taxon>
        <taxon>Ecdysozoa</taxon>
        <taxon>Nematoda</taxon>
        <taxon>Chromadorea</taxon>
        <taxon>Rhabditida</taxon>
        <taxon>Tylenchina</taxon>
        <taxon>Tylenchomorpha</taxon>
        <taxon>Tylenchoidea</taxon>
        <taxon>Meloidogynidae</taxon>
        <taxon>Meloidogyninae</taxon>
        <taxon>Meloidogyne</taxon>
    </lineage>
</organism>
<name>A0A6V7VN30_MELEN</name>
<sequence>MGKQTSQLNSIEGVSQLLFEGKNIFASLLPSHPSFPSFLPFPENKFFFLRFIFERTPQSLLSSFPQTSFPSSH</sequence>
<dbReference type="AlphaFoldDB" id="A0A6V7VN30"/>
<evidence type="ECO:0000313" key="2">
    <source>
        <dbReference type="Proteomes" id="UP000580250"/>
    </source>
</evidence>
<comment type="caution">
    <text evidence="1">The sequence shown here is derived from an EMBL/GenBank/DDBJ whole genome shotgun (WGS) entry which is preliminary data.</text>
</comment>
<gene>
    <name evidence="1" type="ORF">MENT_LOCUS27295</name>
</gene>
<evidence type="ECO:0000313" key="1">
    <source>
        <dbReference type="EMBL" id="CAD2175561.1"/>
    </source>
</evidence>
<proteinExistence type="predicted"/>
<dbReference type="EMBL" id="CAJEWN010000256">
    <property type="protein sequence ID" value="CAD2175561.1"/>
    <property type="molecule type" value="Genomic_DNA"/>
</dbReference>
<accession>A0A6V7VN30</accession>
<reference evidence="1 2" key="1">
    <citation type="submission" date="2020-08" db="EMBL/GenBank/DDBJ databases">
        <authorList>
            <person name="Koutsovoulos G."/>
            <person name="Danchin GJ E."/>
        </authorList>
    </citation>
    <scope>NUCLEOTIDE SEQUENCE [LARGE SCALE GENOMIC DNA]</scope>
</reference>